<dbReference type="Gene3D" id="3.50.30.40">
    <property type="entry name" value="Ribonuclease E inhibitor RraA/RraA-like"/>
    <property type="match status" value="1"/>
</dbReference>
<dbReference type="PANTHER" id="PTHR33254:SF4">
    <property type="entry name" value="4-HYDROXY-4-METHYL-2-OXOGLUTARATE ALDOLASE 3-RELATED"/>
    <property type="match status" value="1"/>
</dbReference>
<keyword evidence="5" id="KW-0479">Metal-binding</keyword>
<dbReference type="GO" id="GO:0046872">
    <property type="term" value="F:metal ion binding"/>
    <property type="evidence" value="ECO:0007669"/>
    <property type="project" value="UniProtKB-KW"/>
</dbReference>
<dbReference type="CDD" id="cd16841">
    <property type="entry name" value="RraA_family"/>
    <property type="match status" value="1"/>
</dbReference>
<keyword evidence="5" id="KW-0460">Magnesium</keyword>
<evidence type="ECO:0000256" key="4">
    <source>
        <dbReference type="ARBA" id="ARBA00030169"/>
    </source>
</evidence>
<accession>A0A8F9XJ14</accession>
<organism evidence="6 7">
    <name type="scientific">Horticoccus luteus</name>
    <dbReference type="NCBI Taxonomy" id="2862869"/>
    <lineage>
        <taxon>Bacteria</taxon>
        <taxon>Pseudomonadati</taxon>
        <taxon>Verrucomicrobiota</taxon>
        <taxon>Opitutia</taxon>
        <taxon>Opitutales</taxon>
        <taxon>Opitutaceae</taxon>
        <taxon>Horticoccus</taxon>
    </lineage>
</organism>
<protein>
    <recommendedName>
        <fullName evidence="2">Putative 4-hydroxy-4-methyl-2-oxoglutarate aldolase</fullName>
    </recommendedName>
    <alternativeName>
        <fullName evidence="3">Regulator of ribonuclease activity homolog</fullName>
    </alternativeName>
    <alternativeName>
        <fullName evidence="4">RraA-like protein</fullName>
    </alternativeName>
</protein>
<dbReference type="EMBL" id="CP080507">
    <property type="protein sequence ID" value="QYM78173.1"/>
    <property type="molecule type" value="Genomic_DNA"/>
</dbReference>
<dbReference type="Proteomes" id="UP000825051">
    <property type="component" value="Chromosome"/>
</dbReference>
<gene>
    <name evidence="6" type="ORF">K0B96_12775</name>
</gene>
<dbReference type="SUPFAM" id="SSF89562">
    <property type="entry name" value="RraA-like"/>
    <property type="match status" value="1"/>
</dbReference>
<evidence type="ECO:0000256" key="2">
    <source>
        <dbReference type="ARBA" id="ARBA00016549"/>
    </source>
</evidence>
<evidence type="ECO:0000313" key="7">
    <source>
        <dbReference type="Proteomes" id="UP000825051"/>
    </source>
</evidence>
<dbReference type="PANTHER" id="PTHR33254">
    <property type="entry name" value="4-HYDROXY-4-METHYL-2-OXOGLUTARATE ALDOLASE 3-RELATED"/>
    <property type="match status" value="1"/>
</dbReference>
<feature type="binding site" evidence="5">
    <location>
        <position position="128"/>
    </location>
    <ligand>
        <name>substrate</name>
    </ligand>
</feature>
<evidence type="ECO:0000313" key="6">
    <source>
        <dbReference type="EMBL" id="QYM78173.1"/>
    </source>
</evidence>
<proteinExistence type="predicted"/>
<feature type="binding site" evidence="5">
    <location>
        <position position="129"/>
    </location>
    <ligand>
        <name>Mg(2+)</name>
        <dbReference type="ChEBI" id="CHEBI:18420"/>
    </ligand>
</feature>
<sequence>MPLTPAQLHKLKRWNTPTIANALEQISRADPLTLVNRDETHDFMPEVGPMVGFAMTLIISGGDPRPKREQPDNFALYREYLASRPGPKIVVVQDLDAPRCHGSIWGEVGANHARALGCVGTITDGAVRDLDEMKSAGFKAIARRLAVSHAHCWPLRWGVDVEVFGTKVRPGQLIHADKHGFIILPPDSQQRLLEAARFMDDNECDTVIPPGSASAGRTTAEILTEMSRAGTRFAANARRKFGRSGEWK</sequence>
<evidence type="ECO:0000256" key="1">
    <source>
        <dbReference type="ARBA" id="ARBA00001968"/>
    </source>
</evidence>
<comment type="cofactor">
    <cofactor evidence="5">
        <name>Mg(2+)</name>
        <dbReference type="ChEBI" id="CHEBI:18420"/>
    </cofactor>
</comment>
<dbReference type="RefSeq" id="WP_220161277.1">
    <property type="nucleotide sequence ID" value="NZ_CP080507.1"/>
</dbReference>
<evidence type="ECO:0000256" key="3">
    <source>
        <dbReference type="ARBA" id="ARBA00029596"/>
    </source>
</evidence>
<reference evidence="6" key="1">
    <citation type="submission" date="2021-08" db="EMBL/GenBank/DDBJ databases">
        <title>Genome of a novel bacterium of the phylum Verrucomicrobia, Oleiharenicola sp. KSB-15.</title>
        <authorList>
            <person name="Chung J.-H."/>
            <person name="Ahn J.-H."/>
            <person name="Yoon Y."/>
            <person name="Kim D.-Y."/>
            <person name="An S.-H."/>
            <person name="Park I."/>
            <person name="Yeon J."/>
        </authorList>
    </citation>
    <scope>NUCLEOTIDE SEQUENCE</scope>
    <source>
        <strain evidence="6">KSB-15</strain>
    </source>
</reference>
<dbReference type="Pfam" id="PF03737">
    <property type="entry name" value="RraA-like"/>
    <property type="match status" value="1"/>
</dbReference>
<dbReference type="KEGG" id="ole:K0B96_12775"/>
<comment type="cofactor">
    <cofactor evidence="1">
        <name>a divalent metal cation</name>
        <dbReference type="ChEBI" id="CHEBI:60240"/>
    </cofactor>
</comment>
<dbReference type="InterPro" id="IPR005493">
    <property type="entry name" value="RraA/RraA-like"/>
</dbReference>
<dbReference type="InterPro" id="IPR036704">
    <property type="entry name" value="RraA/RraA-like_sf"/>
</dbReference>
<dbReference type="AlphaFoldDB" id="A0A8F9XJ14"/>
<keyword evidence="7" id="KW-1185">Reference proteome</keyword>
<name>A0A8F9XJ14_9BACT</name>
<evidence type="ECO:0000256" key="5">
    <source>
        <dbReference type="PIRSR" id="PIRSR605493-1"/>
    </source>
</evidence>